<name>A0A381QE58_9ZZZZ</name>
<feature type="transmembrane region" description="Helical" evidence="12">
    <location>
        <begin position="214"/>
        <end position="231"/>
    </location>
</feature>
<dbReference type="Pfam" id="PF02673">
    <property type="entry name" value="BacA"/>
    <property type="match status" value="1"/>
</dbReference>
<evidence type="ECO:0000256" key="1">
    <source>
        <dbReference type="ARBA" id="ARBA00004651"/>
    </source>
</evidence>
<comment type="similarity">
    <text evidence="2">Belongs to the UppP family.</text>
</comment>
<accession>A0A381QE58</accession>
<keyword evidence="6 12" id="KW-0812">Transmembrane</keyword>
<feature type="transmembrane region" description="Helical" evidence="12">
    <location>
        <begin position="83"/>
        <end position="102"/>
    </location>
</feature>
<evidence type="ECO:0000256" key="6">
    <source>
        <dbReference type="ARBA" id="ARBA00022692"/>
    </source>
</evidence>
<dbReference type="EC" id="3.6.1.27" evidence="3"/>
<feature type="transmembrane region" description="Helical" evidence="12">
    <location>
        <begin position="44"/>
        <end position="62"/>
    </location>
</feature>
<evidence type="ECO:0000256" key="11">
    <source>
        <dbReference type="ARBA" id="ARBA00047594"/>
    </source>
</evidence>
<evidence type="ECO:0000256" key="9">
    <source>
        <dbReference type="ARBA" id="ARBA00023136"/>
    </source>
</evidence>
<gene>
    <name evidence="13" type="ORF">METZ01_LOCUS30475</name>
</gene>
<comment type="catalytic activity">
    <reaction evidence="11">
        <text>di-trans,octa-cis-undecaprenyl diphosphate + H2O = di-trans,octa-cis-undecaprenyl phosphate + phosphate + H(+)</text>
        <dbReference type="Rhea" id="RHEA:28094"/>
        <dbReference type="ChEBI" id="CHEBI:15377"/>
        <dbReference type="ChEBI" id="CHEBI:15378"/>
        <dbReference type="ChEBI" id="CHEBI:43474"/>
        <dbReference type="ChEBI" id="CHEBI:58405"/>
        <dbReference type="ChEBI" id="CHEBI:60392"/>
        <dbReference type="EC" id="3.6.1.27"/>
    </reaction>
</comment>
<evidence type="ECO:0000256" key="3">
    <source>
        <dbReference type="ARBA" id="ARBA00012374"/>
    </source>
</evidence>
<sequence length="266" mass="29646">MDYLESILLGIVQGLTEFLPISSSGHLEISKVILGNTLSNKESLLFIIVLHSATAFSTMFYFRKDLLEIFSGLLNKNYNKSHNFSLLIIISMIPAVLIGLFFEDKINSLFDGNLILVGCMLYITSILLFTSDFLKLKQKEINFKNSFLIGLAQAIAILPGISRSGATIASAIIIGIEREKAARFSFIMVIPIIFGSMIKSLLDYGVGFENFDLISLLLGFISAFITGLFACKWMILLVKKSKLYFFSIYCLIVGSIIIFYSLYNGL</sequence>
<feature type="transmembrane region" description="Helical" evidence="12">
    <location>
        <begin position="114"/>
        <end position="134"/>
    </location>
</feature>
<evidence type="ECO:0000313" key="13">
    <source>
        <dbReference type="EMBL" id="SUZ77621.1"/>
    </source>
</evidence>
<evidence type="ECO:0000256" key="8">
    <source>
        <dbReference type="ARBA" id="ARBA00022989"/>
    </source>
</evidence>
<dbReference type="PANTHER" id="PTHR30622:SF2">
    <property type="entry name" value="UNDECAPRENYL-DIPHOSPHATASE"/>
    <property type="match status" value="1"/>
</dbReference>
<comment type="subcellular location">
    <subcellularLocation>
        <location evidence="1">Cell membrane</location>
        <topology evidence="1">Multi-pass membrane protein</topology>
    </subcellularLocation>
</comment>
<dbReference type="GO" id="GO:0050380">
    <property type="term" value="F:undecaprenyl-diphosphatase activity"/>
    <property type="evidence" value="ECO:0007669"/>
    <property type="project" value="UniProtKB-EC"/>
</dbReference>
<protein>
    <recommendedName>
        <fullName evidence="4">Undecaprenyl-diphosphatase</fullName>
        <ecNumber evidence="3">3.6.1.27</ecNumber>
    </recommendedName>
    <alternativeName>
        <fullName evidence="10">Undecaprenyl pyrophosphate phosphatase</fullName>
    </alternativeName>
</protein>
<keyword evidence="9 12" id="KW-0472">Membrane</keyword>
<reference evidence="13" key="1">
    <citation type="submission" date="2018-05" db="EMBL/GenBank/DDBJ databases">
        <authorList>
            <person name="Lanie J.A."/>
            <person name="Ng W.-L."/>
            <person name="Kazmierczak K.M."/>
            <person name="Andrzejewski T.M."/>
            <person name="Davidsen T.M."/>
            <person name="Wayne K.J."/>
            <person name="Tettelin H."/>
            <person name="Glass J.I."/>
            <person name="Rusch D."/>
            <person name="Podicherti R."/>
            <person name="Tsui H.-C.T."/>
            <person name="Winkler M.E."/>
        </authorList>
    </citation>
    <scope>NUCLEOTIDE SEQUENCE</scope>
</reference>
<evidence type="ECO:0000256" key="4">
    <source>
        <dbReference type="ARBA" id="ARBA00021581"/>
    </source>
</evidence>
<proteinExistence type="inferred from homology"/>
<keyword evidence="7" id="KW-0378">Hydrolase</keyword>
<keyword evidence="5" id="KW-1003">Cell membrane</keyword>
<dbReference type="PANTHER" id="PTHR30622">
    <property type="entry name" value="UNDECAPRENYL-DIPHOSPHATASE"/>
    <property type="match status" value="1"/>
</dbReference>
<evidence type="ECO:0000256" key="5">
    <source>
        <dbReference type="ARBA" id="ARBA00022475"/>
    </source>
</evidence>
<keyword evidence="8 12" id="KW-1133">Transmembrane helix</keyword>
<evidence type="ECO:0000256" key="10">
    <source>
        <dbReference type="ARBA" id="ARBA00032707"/>
    </source>
</evidence>
<dbReference type="InterPro" id="IPR003824">
    <property type="entry name" value="UppP"/>
</dbReference>
<dbReference type="GO" id="GO:0005886">
    <property type="term" value="C:plasma membrane"/>
    <property type="evidence" value="ECO:0007669"/>
    <property type="project" value="UniProtKB-SubCell"/>
</dbReference>
<dbReference type="EMBL" id="UINC01001324">
    <property type="protein sequence ID" value="SUZ77621.1"/>
    <property type="molecule type" value="Genomic_DNA"/>
</dbReference>
<evidence type="ECO:0000256" key="7">
    <source>
        <dbReference type="ARBA" id="ARBA00022801"/>
    </source>
</evidence>
<evidence type="ECO:0000256" key="2">
    <source>
        <dbReference type="ARBA" id="ARBA00010621"/>
    </source>
</evidence>
<feature type="transmembrane region" description="Helical" evidence="12">
    <location>
        <begin position="243"/>
        <end position="263"/>
    </location>
</feature>
<feature type="transmembrane region" description="Helical" evidence="12">
    <location>
        <begin position="184"/>
        <end position="202"/>
    </location>
</feature>
<evidence type="ECO:0000256" key="12">
    <source>
        <dbReference type="SAM" id="Phobius"/>
    </source>
</evidence>
<dbReference type="AlphaFoldDB" id="A0A381QE58"/>
<organism evidence="13">
    <name type="scientific">marine metagenome</name>
    <dbReference type="NCBI Taxonomy" id="408172"/>
    <lineage>
        <taxon>unclassified sequences</taxon>
        <taxon>metagenomes</taxon>
        <taxon>ecological metagenomes</taxon>
    </lineage>
</organism>
<dbReference type="HAMAP" id="MF_01006">
    <property type="entry name" value="Undec_diphosphatase"/>
    <property type="match status" value="1"/>
</dbReference>